<protein>
    <submittedName>
        <fullName evidence="2">Uncharacterized protein</fullName>
    </submittedName>
</protein>
<proteinExistence type="predicted"/>
<keyword evidence="3" id="KW-1185">Reference proteome</keyword>
<organism evidence="2 3">
    <name type="scientific">Lithocarpus litseifolius</name>
    <dbReference type="NCBI Taxonomy" id="425828"/>
    <lineage>
        <taxon>Eukaryota</taxon>
        <taxon>Viridiplantae</taxon>
        <taxon>Streptophyta</taxon>
        <taxon>Embryophyta</taxon>
        <taxon>Tracheophyta</taxon>
        <taxon>Spermatophyta</taxon>
        <taxon>Magnoliopsida</taxon>
        <taxon>eudicotyledons</taxon>
        <taxon>Gunneridae</taxon>
        <taxon>Pentapetalae</taxon>
        <taxon>rosids</taxon>
        <taxon>fabids</taxon>
        <taxon>Fagales</taxon>
        <taxon>Fagaceae</taxon>
        <taxon>Lithocarpus</taxon>
    </lineage>
</organism>
<dbReference type="EMBL" id="JAZDWU010000006">
    <property type="protein sequence ID" value="KAK9998529.1"/>
    <property type="molecule type" value="Genomic_DNA"/>
</dbReference>
<name>A0AAW2CJX9_9ROSI</name>
<reference evidence="2 3" key="1">
    <citation type="submission" date="2024-01" db="EMBL/GenBank/DDBJ databases">
        <title>A telomere-to-telomere, gap-free genome of sweet tea (Lithocarpus litseifolius).</title>
        <authorList>
            <person name="Zhou J."/>
        </authorList>
    </citation>
    <scope>NUCLEOTIDE SEQUENCE [LARGE SCALE GENOMIC DNA]</scope>
    <source>
        <strain evidence="2">Zhou-2022a</strain>
        <tissue evidence="2">Leaf</tissue>
    </source>
</reference>
<sequence>MAKCKLGSEIYTECINALQAVEELGRLTLDDARAVGNTSVPTVGRGRLAGGSQGQQGRHQSS</sequence>
<evidence type="ECO:0000313" key="3">
    <source>
        <dbReference type="Proteomes" id="UP001459277"/>
    </source>
</evidence>
<dbReference type="AlphaFoldDB" id="A0AAW2CJX9"/>
<accession>A0AAW2CJX9</accession>
<evidence type="ECO:0000313" key="2">
    <source>
        <dbReference type="EMBL" id="KAK9998529.1"/>
    </source>
</evidence>
<comment type="caution">
    <text evidence="2">The sequence shown here is derived from an EMBL/GenBank/DDBJ whole genome shotgun (WGS) entry which is preliminary data.</text>
</comment>
<evidence type="ECO:0000256" key="1">
    <source>
        <dbReference type="SAM" id="MobiDB-lite"/>
    </source>
</evidence>
<feature type="region of interest" description="Disordered" evidence="1">
    <location>
        <begin position="38"/>
        <end position="62"/>
    </location>
</feature>
<dbReference type="Proteomes" id="UP001459277">
    <property type="component" value="Unassembled WGS sequence"/>
</dbReference>
<gene>
    <name evidence="2" type="ORF">SO802_018132</name>
</gene>